<dbReference type="EMBL" id="JAIWYP010000002">
    <property type="protein sequence ID" value="KAH3871973.1"/>
    <property type="molecule type" value="Genomic_DNA"/>
</dbReference>
<accession>A0A9D4M890</accession>
<protein>
    <submittedName>
        <fullName evidence="1">Uncharacterized protein</fullName>
    </submittedName>
</protein>
<reference evidence="1" key="2">
    <citation type="submission" date="2020-11" db="EMBL/GenBank/DDBJ databases">
        <authorList>
            <person name="McCartney M.A."/>
            <person name="Auch B."/>
            <person name="Kono T."/>
            <person name="Mallez S."/>
            <person name="Becker A."/>
            <person name="Gohl D.M."/>
            <person name="Silverstein K.A.T."/>
            <person name="Koren S."/>
            <person name="Bechman K.B."/>
            <person name="Herman A."/>
            <person name="Abrahante J.E."/>
            <person name="Garbe J."/>
        </authorList>
    </citation>
    <scope>NUCLEOTIDE SEQUENCE</scope>
    <source>
        <strain evidence="1">Duluth1</strain>
        <tissue evidence="1">Whole animal</tissue>
    </source>
</reference>
<keyword evidence="2" id="KW-1185">Reference proteome</keyword>
<evidence type="ECO:0000313" key="1">
    <source>
        <dbReference type="EMBL" id="KAH3871973.1"/>
    </source>
</evidence>
<organism evidence="1 2">
    <name type="scientific">Dreissena polymorpha</name>
    <name type="common">Zebra mussel</name>
    <name type="synonym">Mytilus polymorpha</name>
    <dbReference type="NCBI Taxonomy" id="45954"/>
    <lineage>
        <taxon>Eukaryota</taxon>
        <taxon>Metazoa</taxon>
        <taxon>Spiralia</taxon>
        <taxon>Lophotrochozoa</taxon>
        <taxon>Mollusca</taxon>
        <taxon>Bivalvia</taxon>
        <taxon>Autobranchia</taxon>
        <taxon>Heteroconchia</taxon>
        <taxon>Euheterodonta</taxon>
        <taxon>Imparidentia</taxon>
        <taxon>Neoheterodontei</taxon>
        <taxon>Myida</taxon>
        <taxon>Dreissenoidea</taxon>
        <taxon>Dreissenidae</taxon>
        <taxon>Dreissena</taxon>
    </lineage>
</organism>
<comment type="caution">
    <text evidence="1">The sequence shown here is derived from an EMBL/GenBank/DDBJ whole genome shotgun (WGS) entry which is preliminary data.</text>
</comment>
<reference evidence="1" key="1">
    <citation type="journal article" date="2019" name="bioRxiv">
        <title>The Genome of the Zebra Mussel, Dreissena polymorpha: A Resource for Invasive Species Research.</title>
        <authorList>
            <person name="McCartney M.A."/>
            <person name="Auch B."/>
            <person name="Kono T."/>
            <person name="Mallez S."/>
            <person name="Zhang Y."/>
            <person name="Obille A."/>
            <person name="Becker A."/>
            <person name="Abrahante J.E."/>
            <person name="Garbe J."/>
            <person name="Badalamenti J.P."/>
            <person name="Herman A."/>
            <person name="Mangelson H."/>
            <person name="Liachko I."/>
            <person name="Sullivan S."/>
            <person name="Sone E.D."/>
            <person name="Koren S."/>
            <person name="Silverstein K.A.T."/>
            <person name="Beckman K.B."/>
            <person name="Gohl D.M."/>
        </authorList>
    </citation>
    <scope>NUCLEOTIDE SEQUENCE</scope>
    <source>
        <strain evidence="1">Duluth1</strain>
        <tissue evidence="1">Whole animal</tissue>
    </source>
</reference>
<sequence>MGSPIRAMFHSNTDVLKVIADQLRSRLDNIRQRAINTIPALDITSKRGRQICNAPLGFIHLSKLLFGTATQEDKQRVTDKVNRMIAYSCSQESYLIAHEKQFKSYMSLSSRKMANMEMYKT</sequence>
<gene>
    <name evidence="1" type="ORF">DPMN_035188</name>
</gene>
<dbReference type="Proteomes" id="UP000828390">
    <property type="component" value="Unassembled WGS sequence"/>
</dbReference>
<proteinExistence type="predicted"/>
<name>A0A9D4M890_DREPO</name>
<dbReference type="AlphaFoldDB" id="A0A9D4M890"/>
<evidence type="ECO:0000313" key="2">
    <source>
        <dbReference type="Proteomes" id="UP000828390"/>
    </source>
</evidence>